<dbReference type="Pfam" id="PF26138">
    <property type="entry name" value="DUF8040"/>
    <property type="match status" value="1"/>
</dbReference>
<evidence type="ECO:0000313" key="4">
    <source>
        <dbReference type="Proteomes" id="UP000823749"/>
    </source>
</evidence>
<feature type="domain" description="DUF8040" evidence="2">
    <location>
        <begin position="225"/>
        <end position="321"/>
    </location>
</feature>
<keyword evidence="4" id="KW-1185">Reference proteome</keyword>
<gene>
    <name evidence="3" type="ORF">RHGRI_014076</name>
</gene>
<evidence type="ECO:0000313" key="3">
    <source>
        <dbReference type="EMBL" id="KAG5548600.1"/>
    </source>
</evidence>
<dbReference type="AlphaFoldDB" id="A0AAV6K8C0"/>
<evidence type="ECO:0000259" key="2">
    <source>
        <dbReference type="Pfam" id="PF26138"/>
    </source>
</evidence>
<dbReference type="EMBL" id="JACTNZ010000005">
    <property type="protein sequence ID" value="KAG5548600.1"/>
    <property type="molecule type" value="Genomic_DNA"/>
</dbReference>
<reference evidence="3" key="1">
    <citation type="submission" date="2020-08" db="EMBL/GenBank/DDBJ databases">
        <title>Plant Genome Project.</title>
        <authorList>
            <person name="Zhang R.-G."/>
        </authorList>
    </citation>
    <scope>NUCLEOTIDE SEQUENCE</scope>
    <source>
        <strain evidence="3">WSP0</strain>
        <tissue evidence="3">Leaf</tissue>
    </source>
</reference>
<accession>A0AAV6K8C0</accession>
<proteinExistence type="predicted"/>
<sequence length="337" mass="38265">MNLGGGNCVSPRKHTPQPSQTHRSPSTKDRVKWTSPLTRHFLQAILDEIQEESIGTAQFTNLAWQSPMDPSYWLFGNSNEYYGSRLLNNSEYGTSQVNPYGSSFDTGAWGHQYSIMGKGSTSQYNYTMLLTQRVGNVSLQEISDMPNVLGGGGCHAPPTDPFQPRSDKPSELFVEEGSDSSDIEIDEDTIIQVSLIDESEMFAYFKSMMDDIVPEKKKKRIPYHTSKQTGLEWVRSMSTCKNPARCLANFSMNRHTYMSLCTELTMKYRWVTKRERPNTVCEIKALAMFVCVLRGMDLQQVYEQCNRGKSIVSHNCNKILICLDNFATDQLKPEEDH</sequence>
<dbReference type="Proteomes" id="UP000823749">
    <property type="component" value="Chromosome 5"/>
</dbReference>
<protein>
    <recommendedName>
        <fullName evidence="2">DUF8040 domain-containing protein</fullName>
    </recommendedName>
</protein>
<dbReference type="InterPro" id="IPR058353">
    <property type="entry name" value="DUF8040"/>
</dbReference>
<feature type="region of interest" description="Disordered" evidence="1">
    <location>
        <begin position="1"/>
        <end position="30"/>
    </location>
</feature>
<evidence type="ECO:0000256" key="1">
    <source>
        <dbReference type="SAM" id="MobiDB-lite"/>
    </source>
</evidence>
<organism evidence="3 4">
    <name type="scientific">Rhododendron griersonianum</name>
    <dbReference type="NCBI Taxonomy" id="479676"/>
    <lineage>
        <taxon>Eukaryota</taxon>
        <taxon>Viridiplantae</taxon>
        <taxon>Streptophyta</taxon>
        <taxon>Embryophyta</taxon>
        <taxon>Tracheophyta</taxon>
        <taxon>Spermatophyta</taxon>
        <taxon>Magnoliopsida</taxon>
        <taxon>eudicotyledons</taxon>
        <taxon>Gunneridae</taxon>
        <taxon>Pentapetalae</taxon>
        <taxon>asterids</taxon>
        <taxon>Ericales</taxon>
        <taxon>Ericaceae</taxon>
        <taxon>Ericoideae</taxon>
        <taxon>Rhodoreae</taxon>
        <taxon>Rhododendron</taxon>
    </lineage>
</organism>
<name>A0AAV6K8C0_9ERIC</name>
<comment type="caution">
    <text evidence="3">The sequence shown here is derived from an EMBL/GenBank/DDBJ whole genome shotgun (WGS) entry which is preliminary data.</text>
</comment>